<protein>
    <submittedName>
        <fullName evidence="3">Extracellular solute-binding protein</fullName>
    </submittedName>
</protein>
<feature type="chain" id="PRO_5045185651" evidence="2">
    <location>
        <begin position="19"/>
        <end position="532"/>
    </location>
</feature>
<dbReference type="EMBL" id="WHNY01000064">
    <property type="protein sequence ID" value="NOU66618.1"/>
    <property type="molecule type" value="Genomic_DNA"/>
</dbReference>
<evidence type="ECO:0000313" key="3">
    <source>
        <dbReference type="EMBL" id="NOU66618.1"/>
    </source>
</evidence>
<evidence type="ECO:0000256" key="2">
    <source>
        <dbReference type="SAM" id="SignalP"/>
    </source>
</evidence>
<reference evidence="3 4" key="1">
    <citation type="submission" date="2019-10" db="EMBL/GenBank/DDBJ databases">
        <title>Description of Paenibacillus humi sp. nov.</title>
        <authorList>
            <person name="Carlier A."/>
            <person name="Qi S."/>
        </authorList>
    </citation>
    <scope>NUCLEOTIDE SEQUENCE [LARGE SCALE GENOMIC DNA]</scope>
    <source>
        <strain evidence="3 4">LMG 31461</strain>
    </source>
</reference>
<dbReference type="SUPFAM" id="SSF53850">
    <property type="entry name" value="Periplasmic binding protein-like II"/>
    <property type="match status" value="1"/>
</dbReference>
<accession>A0ABX1XDT6</accession>
<dbReference type="Gene3D" id="3.40.190.10">
    <property type="entry name" value="Periplasmic binding protein-like II"/>
    <property type="match status" value="2"/>
</dbReference>
<name>A0ABX1XDT6_9BACL</name>
<dbReference type="PANTHER" id="PTHR43649:SF33">
    <property type="entry name" value="POLYGALACTURONAN_RHAMNOGALACTURONAN-BINDING PROTEIN YTCQ"/>
    <property type="match status" value="1"/>
</dbReference>
<dbReference type="RefSeq" id="WP_171633093.1">
    <property type="nucleotide sequence ID" value="NZ_WHNY01000064.1"/>
</dbReference>
<evidence type="ECO:0000313" key="4">
    <source>
        <dbReference type="Proteomes" id="UP000653578"/>
    </source>
</evidence>
<evidence type="ECO:0000256" key="1">
    <source>
        <dbReference type="ARBA" id="ARBA00022729"/>
    </source>
</evidence>
<dbReference type="PROSITE" id="PS51257">
    <property type="entry name" value="PROKAR_LIPOPROTEIN"/>
    <property type="match status" value="1"/>
</dbReference>
<comment type="caution">
    <text evidence="3">The sequence shown here is derived from an EMBL/GenBank/DDBJ whole genome shotgun (WGS) entry which is preliminary data.</text>
</comment>
<dbReference type="InterPro" id="IPR050490">
    <property type="entry name" value="Bact_solute-bd_prot1"/>
</dbReference>
<feature type="signal peptide" evidence="2">
    <location>
        <begin position="1"/>
        <end position="18"/>
    </location>
</feature>
<dbReference type="PANTHER" id="PTHR43649">
    <property type="entry name" value="ARABINOSE-BINDING PROTEIN-RELATED"/>
    <property type="match status" value="1"/>
</dbReference>
<dbReference type="Proteomes" id="UP000653578">
    <property type="component" value="Unassembled WGS sequence"/>
</dbReference>
<proteinExistence type="predicted"/>
<gene>
    <name evidence="3" type="ORF">GC096_21475</name>
</gene>
<sequence>MKKILTIGLTVSLASSLAACSSETKKPETSVAATGTPVTTASATPNAAAKKITISTIFGTWSSPIPSATGDGIRKINEKFNVDYKPQFVPFGEYGSKLPVVMAAGDLPDVIGMESADANFFKWAKQGAFLPLNDYIDKYPSLKLVPKSVWDAVSVDGKIYAIPQYFPSKYGKKPVIRKDWLDNLGLKMPTNYDELKKVAIAFAKDDPDKNGKNDTYGLALSKQMVYGAAMGAQWDVGWYNKNEQGQLIPGIISDGFKEQTQLLADLYKEGALHKDWAVSNVNDVRKDFYAGKYGIWYEQPFGTVEDLFTSMKQLFPAAEVVTIPAFKQADGGQGYTALSGYYTLTMLNAKTKSDPDKINRILQMQDYFRTFIPIDNRNPQNAEFDWAFGGENVGYKMVNGTPSVIDVAGLDKRPSRYSGGVTGWAPNDEANELGKTYSNAFTKAYANSTVELLKNTKFYLNPVDRIYSELLASKGAELSLITQEWQTKMIVGQEPISNWGKMVDEYMKKGGKEVIDDVNKILQTSGIKGEWK</sequence>
<organism evidence="3 4">
    <name type="scientific">Paenibacillus plantarum</name>
    <dbReference type="NCBI Taxonomy" id="2654975"/>
    <lineage>
        <taxon>Bacteria</taxon>
        <taxon>Bacillati</taxon>
        <taxon>Bacillota</taxon>
        <taxon>Bacilli</taxon>
        <taxon>Bacillales</taxon>
        <taxon>Paenibacillaceae</taxon>
        <taxon>Paenibacillus</taxon>
    </lineage>
</organism>
<keyword evidence="1 2" id="KW-0732">Signal</keyword>
<keyword evidence="4" id="KW-1185">Reference proteome</keyword>